<dbReference type="eggNOG" id="KOG1727">
    <property type="taxonomic scope" value="Eukaryota"/>
</dbReference>
<dbReference type="VEuPathDB" id="GiardiaDB:GL50803_006242"/>
<dbReference type="Pfam" id="PF00838">
    <property type="entry name" value="TCTP"/>
    <property type="match status" value="1"/>
</dbReference>
<dbReference type="VEuPathDB" id="GiardiaDB:GL50581_314"/>
<evidence type="ECO:0000256" key="1">
    <source>
        <dbReference type="PROSITE-ProRule" id="PRU01133"/>
    </source>
</evidence>
<evidence type="ECO:0000313" key="4">
    <source>
        <dbReference type="Proteomes" id="UP000018040"/>
    </source>
</evidence>
<dbReference type="VEuPathDB" id="GiardiaDB:DHA2_6242"/>
<dbReference type="GO" id="GO:0005737">
    <property type="term" value="C:cytoplasm"/>
    <property type="evidence" value="ECO:0007669"/>
    <property type="project" value="TreeGrafter"/>
</dbReference>
<evidence type="ECO:0000313" key="3">
    <source>
        <dbReference type="EMBL" id="ESU42336.1"/>
    </source>
</evidence>
<dbReference type="SUPFAM" id="SSF51316">
    <property type="entry name" value="Mss4-like"/>
    <property type="match status" value="1"/>
</dbReference>
<protein>
    <submittedName>
        <fullName evidence="3">Translationally controlled tumor-like protein</fullName>
    </submittedName>
</protein>
<dbReference type="AlphaFoldDB" id="V6TUD0"/>
<organism evidence="3 4">
    <name type="scientific">Giardia intestinalis</name>
    <name type="common">Giardia lamblia</name>
    <dbReference type="NCBI Taxonomy" id="5741"/>
    <lineage>
        <taxon>Eukaryota</taxon>
        <taxon>Metamonada</taxon>
        <taxon>Diplomonadida</taxon>
        <taxon>Hexamitidae</taxon>
        <taxon>Giardiinae</taxon>
        <taxon>Giardia</taxon>
    </lineage>
</organism>
<gene>
    <name evidence="3" type="ORF">GSB_6242</name>
</gene>
<dbReference type="PANTHER" id="PTHR11991:SF0">
    <property type="entry name" value="TRANSLATIONALLY-CONTROLLED TUMOR PROTEIN"/>
    <property type="match status" value="1"/>
</dbReference>
<dbReference type="PANTHER" id="PTHR11991">
    <property type="entry name" value="TRANSLATIONALLY CONTROLLED TUMOR PROTEIN-RELATED"/>
    <property type="match status" value="1"/>
</dbReference>
<proteinExistence type="inferred from homology"/>
<dbReference type="PROSITE" id="PS51797">
    <property type="entry name" value="TCTP_3"/>
    <property type="match status" value="1"/>
</dbReference>
<comment type="similarity">
    <text evidence="1">Belongs to the TCTP family.</text>
</comment>
<dbReference type="InterPro" id="IPR018105">
    <property type="entry name" value="Translational_control_tumour_p"/>
</dbReference>
<dbReference type="InterPro" id="IPR011057">
    <property type="entry name" value="Mss4-like_sf"/>
</dbReference>
<reference evidence="4" key="1">
    <citation type="submission" date="2012-02" db="EMBL/GenBank/DDBJ databases">
        <title>Genome sequencing of Giardia lamblia Genotypes A2 and B isolates (DH and GS) and comparative analysis with the genomes of Genotypes A1 and E (WB and Pig).</title>
        <authorList>
            <person name="Adam R."/>
            <person name="Dahlstrom E."/>
            <person name="Martens C."/>
            <person name="Bruno D."/>
            <person name="Barbian K."/>
            <person name="Porcella S.F."/>
            <person name="Nash T."/>
        </authorList>
    </citation>
    <scope>NUCLEOTIDE SEQUENCE</scope>
    <source>
        <strain evidence="4">GS</strain>
    </source>
</reference>
<dbReference type="InterPro" id="IPR034737">
    <property type="entry name" value="TCTP"/>
</dbReference>
<dbReference type="Gene3D" id="2.170.150.10">
    <property type="entry name" value="Metal Binding Protein, Guanine Nucleotide Exchange Factor, Chain A"/>
    <property type="match status" value="1"/>
</dbReference>
<comment type="caution">
    <text evidence="3">The sequence shown here is derived from an EMBL/GenBank/DDBJ whole genome shotgun (WGS) entry which is preliminary data.</text>
</comment>
<dbReference type="Proteomes" id="UP000018040">
    <property type="component" value="Unassembled WGS sequence"/>
</dbReference>
<dbReference type="EMBL" id="AHHH01000086">
    <property type="protein sequence ID" value="ESU42336.1"/>
    <property type="molecule type" value="Genomic_DNA"/>
</dbReference>
<evidence type="ECO:0000259" key="2">
    <source>
        <dbReference type="PROSITE" id="PS51797"/>
    </source>
</evidence>
<dbReference type="GO" id="GO:0005509">
    <property type="term" value="F:calcium ion binding"/>
    <property type="evidence" value="ECO:0007669"/>
    <property type="project" value="TreeGrafter"/>
</dbReference>
<name>V6TUD0_GIAIN</name>
<sequence length="157" mass="18229">MRKKYRMLIYKDIVNGDELLSDAIITSTDDLFYIVKGKMVVADGDEDDEDAEKVIDVVFRYNLTEAEFTKKTLMSNLKKFMKAMSKSLKKTKSEEEVTAWQEKVNAWVTGLLEKFDDYNFYLGASNDVESGMVVLCKWDGADPYFYYWKDALKSEKV</sequence>
<dbReference type="InterPro" id="IPR011323">
    <property type="entry name" value="Mss4/transl-control_tumour"/>
</dbReference>
<dbReference type="OrthoDB" id="10248936at2759"/>
<accession>V6TUD0</accession>
<reference evidence="3 4" key="2">
    <citation type="journal article" date="2013" name="Genome Biol. Evol.">
        <title>Genome sequencing of Giardia lamblia genotypes A2 and B isolates (DH and GS) and comparative analysis with the genomes of genotypes A1 and E (WB and Pig).</title>
        <authorList>
            <person name="Adam R.D."/>
            <person name="Dahlstrom E.W."/>
            <person name="Martens C.A."/>
            <person name="Bruno D.P."/>
            <person name="Barbian K.D."/>
            <person name="Ricklefs S.M."/>
            <person name="Hernandez M.M."/>
            <person name="Narla N.P."/>
            <person name="Patel R.B."/>
            <person name="Porcella S.F."/>
            <person name="Nash T.E."/>
        </authorList>
    </citation>
    <scope>NUCLEOTIDE SEQUENCE [LARGE SCALE GENOMIC DNA]</scope>
    <source>
        <strain evidence="3 4">GS</strain>
    </source>
</reference>
<feature type="domain" description="TCTP" evidence="2">
    <location>
        <begin position="7"/>
        <end position="157"/>
    </location>
</feature>